<accession>A0A0S7YE75</accession>
<dbReference type="Gene3D" id="3.40.50.2000">
    <property type="entry name" value="Glycogen Phosphorylase B"/>
    <property type="match status" value="2"/>
</dbReference>
<evidence type="ECO:0000259" key="1">
    <source>
        <dbReference type="Pfam" id="PF00534"/>
    </source>
</evidence>
<dbReference type="Proteomes" id="UP000051012">
    <property type="component" value="Unassembled WGS sequence"/>
</dbReference>
<dbReference type="PATRIC" id="fig|1703772.3.peg.1711"/>
<feature type="domain" description="Glycosyl transferase family 1" evidence="1">
    <location>
        <begin position="175"/>
        <end position="339"/>
    </location>
</feature>
<sequence length="361" mass="41570">MNILVINWQDWQNPLAGGAEIYLYEIFSRMLKKGHNILLLCSRATHQRRYEKLDGFEIYRIGRRSNFNFFVPSALRAIMRHKKIDVIIDDLNKIPFYSPLFTKKKVIPMLMHLFRTAIYRETNFLFASYVFLTERLISYFYPRSDFVAISHSTAEDLKTIGVKNKIFIVQSGIPTIPQDIKEGRQNNLIAYVGRVKKYKSIDHFVKAIAVLKQKKHVEAVIVGDGDARNDLIHLAHKLNVDVQFTGFVSEQEKYRMYHRSRVVVQPSIKEGWGLTAIEAQSCGTPVVCASSPGLREVVQDGKTGFLYEYGNIDSLVEKIMALMDNEKIWKNFSSAARTWASGFSWNRAADKLEQILEEQCS</sequence>
<dbReference type="AlphaFoldDB" id="A0A0S7YE75"/>
<organism evidence="2 3">
    <name type="scientific">candidate division TA06 bacterium DG_78</name>
    <dbReference type="NCBI Taxonomy" id="1703772"/>
    <lineage>
        <taxon>Bacteria</taxon>
        <taxon>Bacteria division TA06</taxon>
    </lineage>
</organism>
<comment type="caution">
    <text evidence="2">The sequence shown here is derived from an EMBL/GenBank/DDBJ whole genome shotgun (WGS) entry which is preliminary data.</text>
</comment>
<name>A0A0S7YE75_UNCT6</name>
<dbReference type="CDD" id="cd03801">
    <property type="entry name" value="GT4_PimA-like"/>
    <property type="match status" value="1"/>
</dbReference>
<dbReference type="SUPFAM" id="SSF53756">
    <property type="entry name" value="UDP-Glycosyltransferase/glycogen phosphorylase"/>
    <property type="match status" value="1"/>
</dbReference>
<dbReference type="PANTHER" id="PTHR45947:SF3">
    <property type="entry name" value="SULFOQUINOVOSYL TRANSFERASE SQD2"/>
    <property type="match status" value="1"/>
</dbReference>
<dbReference type="Pfam" id="PF00534">
    <property type="entry name" value="Glycos_transf_1"/>
    <property type="match status" value="1"/>
</dbReference>
<dbReference type="GO" id="GO:0016757">
    <property type="term" value="F:glycosyltransferase activity"/>
    <property type="evidence" value="ECO:0007669"/>
    <property type="project" value="InterPro"/>
</dbReference>
<dbReference type="PANTHER" id="PTHR45947">
    <property type="entry name" value="SULFOQUINOVOSYL TRANSFERASE SQD2"/>
    <property type="match status" value="1"/>
</dbReference>
<evidence type="ECO:0000313" key="2">
    <source>
        <dbReference type="EMBL" id="KPJ72683.1"/>
    </source>
</evidence>
<evidence type="ECO:0000313" key="3">
    <source>
        <dbReference type="Proteomes" id="UP000051012"/>
    </source>
</evidence>
<dbReference type="InterPro" id="IPR001296">
    <property type="entry name" value="Glyco_trans_1"/>
</dbReference>
<dbReference type="InterPro" id="IPR050194">
    <property type="entry name" value="Glycosyltransferase_grp1"/>
</dbReference>
<reference evidence="2 3" key="1">
    <citation type="journal article" date="2015" name="Microbiome">
        <title>Genomic resolution of linkages in carbon, nitrogen, and sulfur cycling among widespread estuary sediment bacteria.</title>
        <authorList>
            <person name="Baker B.J."/>
            <person name="Lazar C.S."/>
            <person name="Teske A.P."/>
            <person name="Dick G.J."/>
        </authorList>
    </citation>
    <scope>NUCLEOTIDE SEQUENCE [LARGE SCALE GENOMIC DNA]</scope>
    <source>
        <strain evidence="2">DG_78</strain>
    </source>
</reference>
<dbReference type="EMBL" id="LJNI01000061">
    <property type="protein sequence ID" value="KPJ72683.1"/>
    <property type="molecule type" value="Genomic_DNA"/>
</dbReference>
<protein>
    <recommendedName>
        <fullName evidence="1">Glycosyl transferase family 1 domain-containing protein</fullName>
    </recommendedName>
</protein>
<gene>
    <name evidence="2" type="ORF">AMJ52_05505</name>
</gene>
<proteinExistence type="predicted"/>